<protein>
    <recommendedName>
        <fullName evidence="1">Rab-GAP TBC domain-containing protein</fullName>
    </recommendedName>
</protein>
<dbReference type="SMART" id="SM00164">
    <property type="entry name" value="TBC"/>
    <property type="match status" value="1"/>
</dbReference>
<dbReference type="Proteomes" id="UP001558652">
    <property type="component" value="Unassembled WGS sequence"/>
</dbReference>
<gene>
    <name evidence="2" type="ORF">AAG570_009383</name>
</gene>
<dbReference type="InterPro" id="IPR050302">
    <property type="entry name" value="Rab_GAP_TBC_domain"/>
</dbReference>
<dbReference type="PANTHER" id="PTHR47219:SF15">
    <property type="entry name" value="TBC1 DOMAIN FAMILY MEMBER 12 ISOFORM X1"/>
    <property type="match status" value="1"/>
</dbReference>
<dbReference type="GO" id="GO:0031410">
    <property type="term" value="C:cytoplasmic vesicle"/>
    <property type="evidence" value="ECO:0007669"/>
    <property type="project" value="UniProtKB-ARBA"/>
</dbReference>
<evidence type="ECO:0000313" key="2">
    <source>
        <dbReference type="EMBL" id="KAL1137687.1"/>
    </source>
</evidence>
<dbReference type="GO" id="GO:0016192">
    <property type="term" value="P:vesicle-mediated transport"/>
    <property type="evidence" value="ECO:0007669"/>
    <property type="project" value="UniProtKB-ARBA"/>
</dbReference>
<dbReference type="Gene3D" id="1.10.472.80">
    <property type="entry name" value="Ypt/Rab-GAP domain of gyp1p, domain 3"/>
    <property type="match status" value="1"/>
</dbReference>
<dbReference type="InterPro" id="IPR000195">
    <property type="entry name" value="Rab-GAP-TBC_dom"/>
</dbReference>
<reference evidence="2 3" key="1">
    <citation type="submission" date="2024-07" db="EMBL/GenBank/DDBJ databases">
        <title>Chromosome-level genome assembly of the water stick insect Ranatra chinensis (Heteroptera: Nepidae).</title>
        <authorList>
            <person name="Liu X."/>
        </authorList>
    </citation>
    <scope>NUCLEOTIDE SEQUENCE [LARGE SCALE GENOMIC DNA]</scope>
    <source>
        <strain evidence="2">Cailab_2021Rc</strain>
        <tissue evidence="2">Muscle</tissue>
    </source>
</reference>
<dbReference type="GO" id="GO:0019899">
    <property type="term" value="F:enzyme binding"/>
    <property type="evidence" value="ECO:0007669"/>
    <property type="project" value="UniProtKB-ARBA"/>
</dbReference>
<name>A0ABD0YP09_9HEMI</name>
<sequence length="335" mass="38402">MISEIKEAKQRKKVLQNQLKAEDELAHATKIWSQEILPKWNQMKSQRRTLELWWQGAPPCVRGKLWRLAISNDLNITHDLYGICVARAQERLNSTPGSTDSVCDSFRDADREASMELIQLDISRTFPHLCIFQKGGPYYDMLHCLLAAYVCYRPDVGYVQGMSFIAAILILNMDAPDAFICFANLLNRPCHRAFYSLDQPLMEAYYSTYNELLKENLPSLFAHFECSKLTPDLYLLDWVYTVFSKAMSLDVASRVWDVFLRDGEEFLFRTAIGVLHLYQDSLLNMDFLSGSKFLTKLPDDLTAAQLFKSISSVHTIISKRSFGQILASQTHPSDK</sequence>
<dbReference type="EMBL" id="JBFDAA010000004">
    <property type="protein sequence ID" value="KAL1137687.1"/>
    <property type="molecule type" value="Genomic_DNA"/>
</dbReference>
<keyword evidence="3" id="KW-1185">Reference proteome</keyword>
<feature type="domain" description="Rab-GAP TBC" evidence="1">
    <location>
        <begin position="56"/>
        <end position="263"/>
    </location>
</feature>
<dbReference type="Gene3D" id="1.10.10.750">
    <property type="entry name" value="Ypt/Rab-GAP domain of gyp1p, domain 1"/>
    <property type="match status" value="1"/>
</dbReference>
<evidence type="ECO:0000313" key="3">
    <source>
        <dbReference type="Proteomes" id="UP001558652"/>
    </source>
</evidence>
<evidence type="ECO:0000259" key="1">
    <source>
        <dbReference type="PROSITE" id="PS50086"/>
    </source>
</evidence>
<dbReference type="FunFam" id="1.10.472.80:FF:000006">
    <property type="entry name" value="TBC1 domain family member 14"/>
    <property type="match status" value="1"/>
</dbReference>
<accession>A0ABD0YP09</accession>
<dbReference type="PROSITE" id="PS50086">
    <property type="entry name" value="TBC_RABGAP"/>
    <property type="match status" value="1"/>
</dbReference>
<comment type="caution">
    <text evidence="2">The sequence shown here is derived from an EMBL/GenBank/DDBJ whole genome shotgun (WGS) entry which is preliminary data.</text>
</comment>
<dbReference type="Pfam" id="PF00566">
    <property type="entry name" value="RabGAP-TBC"/>
    <property type="match status" value="1"/>
</dbReference>
<dbReference type="GO" id="GO:0005773">
    <property type="term" value="C:vacuole"/>
    <property type="evidence" value="ECO:0007669"/>
    <property type="project" value="UniProtKB-ARBA"/>
</dbReference>
<dbReference type="PANTHER" id="PTHR47219">
    <property type="entry name" value="RAB GTPASE-ACTIVATING PROTEIN 1-LIKE"/>
    <property type="match status" value="1"/>
</dbReference>
<proteinExistence type="predicted"/>
<dbReference type="SUPFAM" id="SSF47923">
    <property type="entry name" value="Ypt/Rab-GAP domain of gyp1p"/>
    <property type="match status" value="2"/>
</dbReference>
<dbReference type="Gene3D" id="1.10.8.270">
    <property type="entry name" value="putative rabgap domain of human tbc1 domain family member 14 like domains"/>
    <property type="match status" value="1"/>
</dbReference>
<dbReference type="AlphaFoldDB" id="A0ABD0YP09"/>
<organism evidence="2 3">
    <name type="scientific">Ranatra chinensis</name>
    <dbReference type="NCBI Taxonomy" id="642074"/>
    <lineage>
        <taxon>Eukaryota</taxon>
        <taxon>Metazoa</taxon>
        <taxon>Ecdysozoa</taxon>
        <taxon>Arthropoda</taxon>
        <taxon>Hexapoda</taxon>
        <taxon>Insecta</taxon>
        <taxon>Pterygota</taxon>
        <taxon>Neoptera</taxon>
        <taxon>Paraneoptera</taxon>
        <taxon>Hemiptera</taxon>
        <taxon>Heteroptera</taxon>
        <taxon>Panheteroptera</taxon>
        <taxon>Nepomorpha</taxon>
        <taxon>Nepidae</taxon>
        <taxon>Ranatrinae</taxon>
        <taxon>Ranatra</taxon>
    </lineage>
</organism>
<dbReference type="FunFam" id="1.10.8.270:FF:000008">
    <property type="entry name" value="Putative TBC1 domain family member 14"/>
    <property type="match status" value="1"/>
</dbReference>
<dbReference type="InterPro" id="IPR035969">
    <property type="entry name" value="Rab-GAP_TBC_sf"/>
</dbReference>